<protein>
    <submittedName>
        <fullName evidence="1">Sarcosine oxidase subunit delta</fullName>
        <ecNumber evidence="1">1.5.3.1</ecNumber>
    </submittedName>
</protein>
<reference evidence="1 2" key="1">
    <citation type="submission" date="2024-06" db="EMBL/GenBank/DDBJ databases">
        <title>Sorghum-associated microbial communities from plants grown in Nebraska, USA.</title>
        <authorList>
            <person name="Schachtman D."/>
        </authorList>
    </citation>
    <scope>NUCLEOTIDE SEQUENCE [LARGE SCALE GENOMIC DNA]</scope>
    <source>
        <strain evidence="1 2">3207</strain>
    </source>
</reference>
<dbReference type="RefSeq" id="WP_354550874.1">
    <property type="nucleotide sequence ID" value="NZ_JBEPSM010000001.1"/>
</dbReference>
<keyword evidence="1" id="KW-0560">Oxidoreductase</keyword>
<dbReference type="EC" id="1.5.3.1" evidence="1"/>
<comment type="caution">
    <text evidence="1">The sequence shown here is derived from an EMBL/GenBank/DDBJ whole genome shotgun (WGS) entry which is preliminary data.</text>
</comment>
<sequence>MLLIPCPYCGDRPEIEFRGGGEAHIARPRDPQAIDDQAWAEFLFYRTNPKGLMAERWNHAHGCQRWFNALRDTVSDRILESYRMGEKPAGGGSL</sequence>
<proteinExistence type="predicted"/>
<dbReference type="InterPro" id="IPR038561">
    <property type="entry name" value="SoxD_sf"/>
</dbReference>
<dbReference type="Proteomes" id="UP001549321">
    <property type="component" value="Unassembled WGS sequence"/>
</dbReference>
<dbReference type="GO" id="GO:0008115">
    <property type="term" value="F:sarcosine oxidase activity"/>
    <property type="evidence" value="ECO:0007669"/>
    <property type="project" value="UniProtKB-EC"/>
</dbReference>
<keyword evidence="2" id="KW-1185">Reference proteome</keyword>
<dbReference type="EMBL" id="JBEPSM010000001">
    <property type="protein sequence ID" value="MET4634214.1"/>
    <property type="molecule type" value="Genomic_DNA"/>
</dbReference>
<dbReference type="NCBIfam" id="TIGR01374">
    <property type="entry name" value="soxD"/>
    <property type="match status" value="1"/>
</dbReference>
<organism evidence="1 2">
    <name type="scientific">Kaistia defluvii</name>
    <dbReference type="NCBI Taxonomy" id="410841"/>
    <lineage>
        <taxon>Bacteria</taxon>
        <taxon>Pseudomonadati</taxon>
        <taxon>Pseudomonadota</taxon>
        <taxon>Alphaproteobacteria</taxon>
        <taxon>Hyphomicrobiales</taxon>
        <taxon>Kaistiaceae</taxon>
        <taxon>Kaistia</taxon>
    </lineage>
</organism>
<accession>A0ABV2QYZ1</accession>
<name>A0ABV2QYZ1_9HYPH</name>
<dbReference type="Gene3D" id="3.30.2270.10">
    <property type="entry name" value="Folate-binding superfamily"/>
    <property type="match status" value="1"/>
</dbReference>
<dbReference type="InterPro" id="IPR006279">
    <property type="entry name" value="SoxD"/>
</dbReference>
<dbReference type="Pfam" id="PF04267">
    <property type="entry name" value="SoxD"/>
    <property type="match status" value="1"/>
</dbReference>
<evidence type="ECO:0000313" key="2">
    <source>
        <dbReference type="Proteomes" id="UP001549321"/>
    </source>
</evidence>
<gene>
    <name evidence="1" type="ORF">ABIE08_002127</name>
</gene>
<evidence type="ECO:0000313" key="1">
    <source>
        <dbReference type="EMBL" id="MET4634214.1"/>
    </source>
</evidence>